<dbReference type="EC" id="3.6.4.13" evidence="7"/>
<keyword evidence="11" id="KW-1185">Reference proteome</keyword>
<dbReference type="InterPro" id="IPR025313">
    <property type="entry name" value="SPB4-like_CTE"/>
</dbReference>
<evidence type="ECO:0000256" key="2">
    <source>
        <dbReference type="ARBA" id="ARBA00022801"/>
    </source>
</evidence>
<keyword evidence="4 6" id="KW-0067">ATP-binding</keyword>
<dbReference type="GO" id="GO:0043186">
    <property type="term" value="C:P granule"/>
    <property type="evidence" value="ECO:0007669"/>
    <property type="project" value="UniProtKB-ARBA"/>
</dbReference>
<feature type="compositionally biased region" description="Basic residues" evidence="8">
    <location>
        <begin position="1"/>
        <end position="10"/>
    </location>
</feature>
<dbReference type="InterPro" id="IPR000629">
    <property type="entry name" value="RNA-helicase_DEAD-box_CS"/>
</dbReference>
<dbReference type="InterPro" id="IPR014001">
    <property type="entry name" value="Helicase_ATP-bd"/>
</dbReference>
<proteinExistence type="inferred from homology"/>
<comment type="function">
    <text evidence="7">RNA helicase.</text>
</comment>
<dbReference type="Pfam" id="PF13959">
    <property type="entry name" value="CTE_SPB4"/>
    <property type="match status" value="1"/>
</dbReference>
<keyword evidence="5 7" id="KW-0694">RNA-binding</keyword>
<feature type="compositionally biased region" description="Basic and acidic residues" evidence="8">
    <location>
        <begin position="530"/>
        <end position="545"/>
    </location>
</feature>
<evidence type="ECO:0000256" key="6">
    <source>
        <dbReference type="RuleBase" id="RU000492"/>
    </source>
</evidence>
<evidence type="ECO:0000256" key="1">
    <source>
        <dbReference type="ARBA" id="ARBA00022741"/>
    </source>
</evidence>
<dbReference type="Gene3D" id="3.40.50.300">
    <property type="entry name" value="P-loop containing nucleotide triphosphate hydrolases"/>
    <property type="match status" value="2"/>
</dbReference>
<keyword evidence="1 6" id="KW-0547">Nucleotide-binding</keyword>
<dbReference type="SMART" id="SM00487">
    <property type="entry name" value="DEXDc"/>
    <property type="match status" value="1"/>
</dbReference>
<keyword evidence="2 6" id="KW-0378">Hydrolase</keyword>
<evidence type="ECO:0000313" key="12">
    <source>
        <dbReference type="WBParaSite" id="MBELARI_LOCUS10309"/>
    </source>
</evidence>
<dbReference type="SMART" id="SM00490">
    <property type="entry name" value="HELICc"/>
    <property type="match status" value="1"/>
</dbReference>
<dbReference type="PROSITE" id="PS51192">
    <property type="entry name" value="HELICASE_ATP_BIND_1"/>
    <property type="match status" value="1"/>
</dbReference>
<comment type="catalytic activity">
    <reaction evidence="7">
        <text>ATP + H2O = ADP + phosphate + H(+)</text>
        <dbReference type="Rhea" id="RHEA:13065"/>
        <dbReference type="ChEBI" id="CHEBI:15377"/>
        <dbReference type="ChEBI" id="CHEBI:15378"/>
        <dbReference type="ChEBI" id="CHEBI:30616"/>
        <dbReference type="ChEBI" id="CHEBI:43474"/>
        <dbReference type="ChEBI" id="CHEBI:456216"/>
        <dbReference type="EC" id="3.6.4.13"/>
    </reaction>
</comment>
<reference evidence="12" key="1">
    <citation type="submission" date="2024-02" db="UniProtKB">
        <authorList>
            <consortium name="WormBaseParasite"/>
        </authorList>
    </citation>
    <scope>IDENTIFICATION</scope>
</reference>
<evidence type="ECO:0000256" key="3">
    <source>
        <dbReference type="ARBA" id="ARBA00022806"/>
    </source>
</evidence>
<evidence type="ECO:0000313" key="11">
    <source>
        <dbReference type="Proteomes" id="UP000887575"/>
    </source>
</evidence>
<feature type="region of interest" description="Disordered" evidence="8">
    <location>
        <begin position="1"/>
        <end position="28"/>
    </location>
</feature>
<feature type="compositionally biased region" description="Basic and acidic residues" evidence="8">
    <location>
        <begin position="591"/>
        <end position="602"/>
    </location>
</feature>
<dbReference type="WBParaSite" id="MBELARI_LOCUS10309">
    <property type="protein sequence ID" value="MBELARI_LOCUS10309"/>
    <property type="gene ID" value="MBELARI_LOCUS10309"/>
</dbReference>
<evidence type="ECO:0000256" key="4">
    <source>
        <dbReference type="ARBA" id="ARBA00022840"/>
    </source>
</evidence>
<feature type="compositionally biased region" description="Basic and acidic residues" evidence="8">
    <location>
        <begin position="558"/>
        <end position="573"/>
    </location>
</feature>
<keyword evidence="3 6" id="KW-0347">Helicase</keyword>
<comment type="similarity">
    <text evidence="6">Belongs to the DEAD box helicase family.</text>
</comment>
<dbReference type="CDD" id="cd18787">
    <property type="entry name" value="SF2_C_DEAD"/>
    <property type="match status" value="1"/>
</dbReference>
<dbReference type="InterPro" id="IPR001650">
    <property type="entry name" value="Helicase_C-like"/>
</dbReference>
<feature type="region of interest" description="Disordered" evidence="8">
    <location>
        <begin position="516"/>
        <end position="620"/>
    </location>
</feature>
<dbReference type="InterPro" id="IPR027417">
    <property type="entry name" value="P-loop_NTPase"/>
</dbReference>
<organism evidence="11 12">
    <name type="scientific">Mesorhabditis belari</name>
    <dbReference type="NCBI Taxonomy" id="2138241"/>
    <lineage>
        <taxon>Eukaryota</taxon>
        <taxon>Metazoa</taxon>
        <taxon>Ecdysozoa</taxon>
        <taxon>Nematoda</taxon>
        <taxon>Chromadorea</taxon>
        <taxon>Rhabditida</taxon>
        <taxon>Rhabditina</taxon>
        <taxon>Rhabditomorpha</taxon>
        <taxon>Rhabditoidea</taxon>
        <taxon>Rhabditidae</taxon>
        <taxon>Mesorhabditinae</taxon>
        <taxon>Mesorhabditis</taxon>
    </lineage>
</organism>
<dbReference type="CDD" id="cd17960">
    <property type="entry name" value="DEADc_DDX55"/>
    <property type="match status" value="1"/>
</dbReference>
<feature type="domain" description="Helicase C-terminal" evidence="10">
    <location>
        <begin position="267"/>
        <end position="415"/>
    </location>
</feature>
<dbReference type="GO" id="GO:0005524">
    <property type="term" value="F:ATP binding"/>
    <property type="evidence" value="ECO:0007669"/>
    <property type="project" value="UniProtKB-UniRule"/>
</dbReference>
<dbReference type="SUPFAM" id="SSF52540">
    <property type="entry name" value="P-loop containing nucleoside triphosphate hydrolases"/>
    <property type="match status" value="1"/>
</dbReference>
<evidence type="ECO:0000259" key="10">
    <source>
        <dbReference type="PROSITE" id="PS51194"/>
    </source>
</evidence>
<evidence type="ECO:0000256" key="5">
    <source>
        <dbReference type="ARBA" id="ARBA00022884"/>
    </source>
</evidence>
<feature type="domain" description="Helicase ATP-binding" evidence="9">
    <location>
        <begin position="59"/>
        <end position="241"/>
    </location>
</feature>
<protein>
    <recommendedName>
        <fullName evidence="7">ATP-dependent RNA helicase</fullName>
        <ecNumber evidence="7">3.6.4.13</ecNumber>
    </recommendedName>
</protein>
<dbReference type="Pfam" id="PF00270">
    <property type="entry name" value="DEAD"/>
    <property type="match status" value="1"/>
</dbReference>
<dbReference type="Pfam" id="PF00271">
    <property type="entry name" value="Helicase_C"/>
    <property type="match status" value="1"/>
</dbReference>
<evidence type="ECO:0000256" key="7">
    <source>
        <dbReference type="RuleBase" id="RU365068"/>
    </source>
</evidence>
<dbReference type="PANTHER" id="PTHR24031">
    <property type="entry name" value="RNA HELICASE"/>
    <property type="match status" value="1"/>
</dbReference>
<dbReference type="Proteomes" id="UP000887575">
    <property type="component" value="Unassembled WGS sequence"/>
</dbReference>
<comment type="domain">
    <text evidence="7">The Q motif is unique to and characteristic of the DEAD box family of RNA helicases and controls ATP binding and hydrolysis.</text>
</comment>
<dbReference type="GO" id="GO:0003724">
    <property type="term" value="F:RNA helicase activity"/>
    <property type="evidence" value="ECO:0007669"/>
    <property type="project" value="UniProtKB-EC"/>
</dbReference>
<dbReference type="SMART" id="SM01178">
    <property type="entry name" value="DUF4217"/>
    <property type="match status" value="1"/>
</dbReference>
<evidence type="ECO:0000256" key="8">
    <source>
        <dbReference type="SAM" id="MobiDB-lite"/>
    </source>
</evidence>
<evidence type="ECO:0000259" key="9">
    <source>
        <dbReference type="PROSITE" id="PS51192"/>
    </source>
</evidence>
<dbReference type="InterPro" id="IPR011545">
    <property type="entry name" value="DEAD/DEAH_box_helicase_dom"/>
</dbReference>
<dbReference type="GO" id="GO:0016787">
    <property type="term" value="F:hydrolase activity"/>
    <property type="evidence" value="ECO:0007669"/>
    <property type="project" value="UniProtKB-KW"/>
</dbReference>
<dbReference type="GO" id="GO:0003723">
    <property type="term" value="F:RNA binding"/>
    <property type="evidence" value="ECO:0007669"/>
    <property type="project" value="UniProtKB-UniRule"/>
</dbReference>
<accession>A0AAF3E8S4</accession>
<dbReference type="PROSITE" id="PS51194">
    <property type="entry name" value="HELICASE_CTER"/>
    <property type="match status" value="1"/>
</dbReference>
<dbReference type="PROSITE" id="PS00039">
    <property type="entry name" value="DEAD_ATP_HELICASE"/>
    <property type="match status" value="1"/>
</dbReference>
<feature type="compositionally biased region" description="Polar residues" evidence="8">
    <location>
        <begin position="14"/>
        <end position="23"/>
    </location>
</feature>
<name>A0AAF3E8S4_9BILA</name>
<sequence>MIQEKKKKKKSATEEVTSTQSDMPSDPKQTAFAELLDPSVKEVFYSLHDRFTPVQLEAGTALLTHKDVVVESPTGSGKTLAFGLPLLSIMHKRTEKWKQNEIGALILSPTRELAIQIAKVLEPFGKALGYSVKTSIGGTKKDEKDLEMLIKEGCNILVATPGRLSKLLTLDKDQFLKRMFKTLEVLIVDEADRFTEAAFSTSMNDIMAAIPKLRRTGLFSATQVKEQEDLIKFTLRSSVTIKLKERADIVCPTALKNYYTLCDANLKLITLLEFIRSKPDKKILVFLSSWECVVYFNSIFPRLLKKRKILAVHGQQQSGRTTGIEVFQKTPNSVMLCTDVLSRGIDIEDIDWVVQFDVPRTSSWFVHRAGRTSRNGREGAALLLLTPQESAFIKFVEKYEMVKLEELKVTTVTTLKAEQLLEQIRRLAMGDRDILLSGTKAFVSFVEAYKRHDSDIVCALKDLDLMGLAHAYGLLRLPRMEEISARSDQDQFKRSDYDTSKIPFLTKDKEKKRVEIQEKKMGVKKQRKQAALEKKEKKAKKEATKKLKNISEANATQKETKDEHKTSKKRPAESEAFDGVTPKKKQAKTAKAKDNNENDHFLMRKMKGGRLGKKDLKALD</sequence>
<dbReference type="AlphaFoldDB" id="A0AAF3E8S4"/>